<proteinExistence type="predicted"/>
<organism evidence="2 3">
    <name type="scientific">Rickenella mellea</name>
    <dbReference type="NCBI Taxonomy" id="50990"/>
    <lineage>
        <taxon>Eukaryota</taxon>
        <taxon>Fungi</taxon>
        <taxon>Dikarya</taxon>
        <taxon>Basidiomycota</taxon>
        <taxon>Agaricomycotina</taxon>
        <taxon>Agaricomycetes</taxon>
        <taxon>Hymenochaetales</taxon>
        <taxon>Rickenellaceae</taxon>
        <taxon>Rickenella</taxon>
    </lineage>
</organism>
<dbReference type="Proteomes" id="UP000294933">
    <property type="component" value="Unassembled WGS sequence"/>
</dbReference>
<dbReference type="InterPro" id="IPR025187">
    <property type="entry name" value="DUF4112"/>
</dbReference>
<feature type="compositionally biased region" description="Polar residues" evidence="1">
    <location>
        <begin position="207"/>
        <end position="220"/>
    </location>
</feature>
<name>A0A4Y7PRW6_9AGAM</name>
<reference evidence="2 3" key="1">
    <citation type="submission" date="2018-06" db="EMBL/GenBank/DDBJ databases">
        <title>A transcriptomic atlas of mushroom development highlights an independent origin of complex multicellularity.</title>
        <authorList>
            <consortium name="DOE Joint Genome Institute"/>
            <person name="Krizsan K."/>
            <person name="Almasi E."/>
            <person name="Merenyi Z."/>
            <person name="Sahu N."/>
            <person name="Viragh M."/>
            <person name="Koszo T."/>
            <person name="Mondo S."/>
            <person name="Kiss B."/>
            <person name="Balint B."/>
            <person name="Kues U."/>
            <person name="Barry K."/>
            <person name="Hegedus J.C."/>
            <person name="Henrissat B."/>
            <person name="Johnson J."/>
            <person name="Lipzen A."/>
            <person name="Ohm R."/>
            <person name="Nagy I."/>
            <person name="Pangilinan J."/>
            <person name="Yan J."/>
            <person name="Xiong Y."/>
            <person name="Grigoriev I.V."/>
            <person name="Hibbett D.S."/>
            <person name="Nagy L.G."/>
        </authorList>
    </citation>
    <scope>NUCLEOTIDE SEQUENCE [LARGE SCALE GENOMIC DNA]</scope>
    <source>
        <strain evidence="2 3">SZMC22713</strain>
    </source>
</reference>
<evidence type="ECO:0000313" key="3">
    <source>
        <dbReference type="Proteomes" id="UP000294933"/>
    </source>
</evidence>
<dbReference type="OrthoDB" id="2103474at2759"/>
<dbReference type="AlphaFoldDB" id="A0A4Y7PRW6"/>
<gene>
    <name evidence="2" type="ORF">BD410DRAFT_793792</name>
</gene>
<feature type="region of interest" description="Disordered" evidence="1">
    <location>
        <begin position="177"/>
        <end position="220"/>
    </location>
</feature>
<dbReference type="Pfam" id="PF13430">
    <property type="entry name" value="DUF4112"/>
    <property type="match status" value="1"/>
</dbReference>
<dbReference type="VEuPathDB" id="FungiDB:BD410DRAFT_793792"/>
<protein>
    <submittedName>
        <fullName evidence="2">Uncharacterized protein</fullName>
    </submittedName>
</protein>
<sequence length="220" mass="24495">MTSNLAQKVGLKLFEKHLEQYEPADPVYEFYTDEKGKKKKRRRELPPGLSDRDAKILRKVKKRAHHLDKGFHICGMRFGWTFIVGLVPVLGDFADVTLNYYLVVRKARQAELPAWLTRRMLMNNAVSAGVGLIPIAGDVVIATYKANSRNAALLEEFLRIRGAEFLKNKGARTEDVNTVKPGAGVAPGEKVPGKRNSKMKSLFGARSNGNSTAVSTDVKR</sequence>
<evidence type="ECO:0000313" key="2">
    <source>
        <dbReference type="EMBL" id="TDL17915.1"/>
    </source>
</evidence>
<dbReference type="PANTHER" id="PTHR35519">
    <property type="entry name" value="MEMBRANE PROTEINS"/>
    <property type="match status" value="1"/>
</dbReference>
<dbReference type="STRING" id="50990.A0A4Y7PRW6"/>
<dbReference type="EMBL" id="ML170214">
    <property type="protein sequence ID" value="TDL17915.1"/>
    <property type="molecule type" value="Genomic_DNA"/>
</dbReference>
<dbReference type="PANTHER" id="PTHR35519:SF2">
    <property type="entry name" value="PH DOMAIN PROTEIN"/>
    <property type="match status" value="1"/>
</dbReference>
<evidence type="ECO:0000256" key="1">
    <source>
        <dbReference type="SAM" id="MobiDB-lite"/>
    </source>
</evidence>
<accession>A0A4Y7PRW6</accession>
<keyword evidence="3" id="KW-1185">Reference proteome</keyword>